<keyword evidence="2" id="KW-0732">Signal</keyword>
<reference evidence="3 4" key="1">
    <citation type="journal article" date="2020" name="ISME J.">
        <title>Comparative genomics reveals insights into cyanobacterial evolution and habitat adaptation.</title>
        <authorList>
            <person name="Chen M.Y."/>
            <person name="Teng W.K."/>
            <person name="Zhao L."/>
            <person name="Hu C.X."/>
            <person name="Zhou Y.K."/>
            <person name="Han B.P."/>
            <person name="Song L.R."/>
            <person name="Shu W.S."/>
        </authorList>
    </citation>
    <scope>NUCLEOTIDE SEQUENCE [LARGE SCALE GENOMIC DNA]</scope>
    <source>
        <strain evidence="3 4">FACHB-248</strain>
    </source>
</reference>
<organism evidence="3 4">
    <name type="scientific">Scytonema hofmannii FACHB-248</name>
    <dbReference type="NCBI Taxonomy" id="1842502"/>
    <lineage>
        <taxon>Bacteria</taxon>
        <taxon>Bacillati</taxon>
        <taxon>Cyanobacteriota</taxon>
        <taxon>Cyanophyceae</taxon>
        <taxon>Nostocales</taxon>
        <taxon>Scytonemataceae</taxon>
        <taxon>Scytonema</taxon>
    </lineage>
</organism>
<dbReference type="RefSeq" id="WP_186227599.1">
    <property type="nucleotide sequence ID" value="NZ_JACJTA010000047.1"/>
</dbReference>
<dbReference type="Proteomes" id="UP000660380">
    <property type="component" value="Unassembled WGS sequence"/>
</dbReference>
<feature type="signal peptide" evidence="2">
    <location>
        <begin position="1"/>
        <end position="38"/>
    </location>
</feature>
<feature type="chain" id="PRO_5047366469" evidence="2">
    <location>
        <begin position="39"/>
        <end position="291"/>
    </location>
</feature>
<dbReference type="Gene3D" id="2.60.40.10">
    <property type="entry name" value="Immunoglobulins"/>
    <property type="match status" value="1"/>
</dbReference>
<dbReference type="EMBL" id="JACJTA010000047">
    <property type="protein sequence ID" value="MBD2606779.1"/>
    <property type="molecule type" value="Genomic_DNA"/>
</dbReference>
<evidence type="ECO:0000313" key="3">
    <source>
        <dbReference type="EMBL" id="MBD2606779.1"/>
    </source>
</evidence>
<gene>
    <name evidence="3" type="ORF">H6G81_20135</name>
</gene>
<evidence type="ECO:0000313" key="4">
    <source>
        <dbReference type="Proteomes" id="UP000660380"/>
    </source>
</evidence>
<proteinExistence type="predicted"/>
<feature type="compositionally biased region" description="Polar residues" evidence="1">
    <location>
        <begin position="279"/>
        <end position="291"/>
    </location>
</feature>
<protein>
    <submittedName>
        <fullName evidence="3">P pilus assembly protein, chaperone PapD</fullName>
    </submittedName>
</protein>
<keyword evidence="4" id="KW-1185">Reference proteome</keyword>
<comment type="caution">
    <text evidence="3">The sequence shown here is derived from an EMBL/GenBank/DDBJ whole genome shotgun (WGS) entry which is preliminary data.</text>
</comment>
<evidence type="ECO:0000256" key="2">
    <source>
        <dbReference type="SAM" id="SignalP"/>
    </source>
</evidence>
<feature type="region of interest" description="Disordered" evidence="1">
    <location>
        <begin position="269"/>
        <end position="291"/>
    </location>
</feature>
<sequence length="291" mass="31742">MLFSTQKVGVISAPVNIALHLSSWALSAALLWAGASQAQVSLSPLKIEVKTNRGQAQGVINITNTSNETFRARVYAESFTYNRDSGFQSLPSSPSDLRPYLQFSPRELVVPPGTTRRVRLNARLAPSLPAGEYRTMIFTEPLKPNTVKNGNGITTNIITRVGSAFFVRKGDVRPNLMVDSARWNAEAKKIQLLVRNTGKASAYTSIKWTLKQGGTVVKSGESPDTGIVPDGDRNLILNQSKKDELALSPGTYQLSGELMWGENNDKSKVPFKLDLTVPGGNSTPSPTRNRR</sequence>
<accession>A0ABR8GU57</accession>
<dbReference type="InterPro" id="IPR013783">
    <property type="entry name" value="Ig-like_fold"/>
</dbReference>
<name>A0ABR8GU57_9CYAN</name>
<evidence type="ECO:0000256" key="1">
    <source>
        <dbReference type="SAM" id="MobiDB-lite"/>
    </source>
</evidence>